<dbReference type="EMBL" id="AJWK01035078">
    <property type="status" value="NOT_ANNOTATED_CDS"/>
    <property type="molecule type" value="Genomic_DNA"/>
</dbReference>
<dbReference type="EnsemblMetazoa" id="LLOJ009980-RA">
    <property type="protein sequence ID" value="LLOJ009980-PA"/>
    <property type="gene ID" value="LLOJ009980"/>
</dbReference>
<evidence type="ECO:0000313" key="3">
    <source>
        <dbReference type="Proteomes" id="UP000092461"/>
    </source>
</evidence>
<dbReference type="AlphaFoldDB" id="A0A1B0EUZ3"/>
<dbReference type="VEuPathDB" id="VectorBase:LLONM1_011073"/>
<dbReference type="Proteomes" id="UP000092461">
    <property type="component" value="Unassembled WGS sequence"/>
</dbReference>
<evidence type="ECO:0000313" key="1">
    <source>
        <dbReference type="EMBL" id="MBC1179165.1"/>
    </source>
</evidence>
<dbReference type="VEuPathDB" id="VectorBase:LLOJ009980"/>
<sequence>MDGRKGRSFPWESDGNAMGVKRMRMCRERCGFLGVLKSLKLRHSVSTGATSVTIRIDLEYPYLQIADNGAGISWSEISEIGKTTFLDLITTAEEVLIETMTESMEKSTIMKFHNKVLLAPKSTKVNGGGNGTFGCCWHNSTPPRDTPKAISCTAESPCHQRHAAGTTFTLTNVQLSIMERFEKFRKNIVNYVKSFAVAHYQIAKSITEKVTSIYNLDGMEFNSMSKASNNIAIEAFWGTKFHHSSTIQLVFINGQPCTNIRLLKTIKKVWKCGGRKKRPVYIVCITIRVTHNENIDHLSNDSVIKDCIEECVGRFKSTTQEVEDGFSHVDNMVKDAGSIYSKSPHFLLDVDVQHKMEVDRDKISGGQELLFSTTQSSSPIQQNYYETSPGFTTNTPSQLTPLFSITATLTQTQPVVAQTRDNDATFLAHLEDQTKSLQSHVSYLQNAMKFMENLQKMRERDAKRIQSNLTPDNAKKSHFVPLKIQQNSLKSVQ</sequence>
<dbReference type="SUPFAM" id="SSF55874">
    <property type="entry name" value="ATPase domain of HSP90 chaperone/DNA topoisomerase II/histidine kinase"/>
    <property type="match status" value="1"/>
</dbReference>
<reference evidence="3" key="1">
    <citation type="submission" date="2012-05" db="EMBL/GenBank/DDBJ databases">
        <title>Whole Genome Assembly of Lutzomyia longipalpis.</title>
        <authorList>
            <person name="Richards S."/>
            <person name="Qu C."/>
            <person name="Dillon R."/>
            <person name="Worley K."/>
            <person name="Scherer S."/>
            <person name="Batterton M."/>
            <person name="Taylor A."/>
            <person name="Hawes A."/>
            <person name="Hernandez B."/>
            <person name="Kovar C."/>
            <person name="Mandapat C."/>
            <person name="Pham C."/>
            <person name="Qu C."/>
            <person name="Jing C."/>
            <person name="Bess C."/>
            <person name="Bandaranaike D."/>
            <person name="Ngo D."/>
            <person name="Ongeri F."/>
            <person name="Arias F."/>
            <person name="Lara F."/>
            <person name="Weissenberger G."/>
            <person name="Kamau G."/>
            <person name="Han H."/>
            <person name="Shen H."/>
            <person name="Dinh H."/>
            <person name="Khalil I."/>
            <person name="Jones J."/>
            <person name="Shafer J."/>
            <person name="Jayaseelan J."/>
            <person name="Quiroz J."/>
            <person name="Blankenburg K."/>
            <person name="Nguyen L."/>
            <person name="Jackson L."/>
            <person name="Francisco L."/>
            <person name="Tang L.-Y."/>
            <person name="Pu L.-L."/>
            <person name="Perales L."/>
            <person name="Lorensuhewa L."/>
            <person name="Munidasa M."/>
            <person name="Coyle M."/>
            <person name="Taylor M."/>
            <person name="Puazo M."/>
            <person name="Firestine M."/>
            <person name="Scheel M."/>
            <person name="Javaid M."/>
            <person name="Wang M."/>
            <person name="Li M."/>
            <person name="Tabassum N."/>
            <person name="Saada N."/>
            <person name="Osuji N."/>
            <person name="Aqrawi P."/>
            <person name="Fu Q."/>
            <person name="Thornton R."/>
            <person name="Raj R."/>
            <person name="Goodspeed R."/>
            <person name="Mata R."/>
            <person name="Najjar R."/>
            <person name="Gubbala S."/>
            <person name="Lee S."/>
            <person name="Denson S."/>
            <person name="Patil S."/>
            <person name="Macmil S."/>
            <person name="Qi S."/>
            <person name="Matskevitch T."/>
            <person name="Palculict T."/>
            <person name="Mathew T."/>
            <person name="Vee V."/>
            <person name="Velamala V."/>
            <person name="Korchina V."/>
            <person name="Cai W."/>
            <person name="Liu W."/>
            <person name="Dai W."/>
            <person name="Zou X."/>
            <person name="Zhu Y."/>
            <person name="Zhang Y."/>
            <person name="Wu Y.-Q."/>
            <person name="Xin Y."/>
            <person name="Nazarath L."/>
            <person name="Kovar C."/>
            <person name="Han Y."/>
            <person name="Muzny D."/>
            <person name="Gibbs R."/>
        </authorList>
    </citation>
    <scope>NUCLEOTIDE SEQUENCE [LARGE SCALE GENOMIC DNA]</scope>
    <source>
        <strain evidence="3">Jacobina</strain>
    </source>
</reference>
<evidence type="ECO:0000313" key="2">
    <source>
        <dbReference type="EnsemblMetazoa" id="LLOJ009980-PA"/>
    </source>
</evidence>
<name>A0A1B0EUZ3_LUTLO</name>
<reference evidence="1" key="2">
    <citation type="journal article" date="2020" name="BMC">
        <title>Leishmania infection induces a limited differential gene expression in the sand fly midgut.</title>
        <authorList>
            <person name="Coutinho-Abreu I.V."/>
            <person name="Serafim T.D."/>
            <person name="Meneses C."/>
            <person name="Kamhawi S."/>
            <person name="Oliveira F."/>
            <person name="Valenzuela J.G."/>
        </authorList>
    </citation>
    <scope>NUCLEOTIDE SEQUENCE</scope>
    <source>
        <strain evidence="1">Jacobina</strain>
        <tissue evidence="1">Midgut</tissue>
    </source>
</reference>
<reference evidence="2" key="3">
    <citation type="submission" date="2020-05" db="UniProtKB">
        <authorList>
            <consortium name="EnsemblMetazoa"/>
        </authorList>
    </citation>
    <scope>IDENTIFICATION</scope>
    <source>
        <strain evidence="2">Jacobina</strain>
    </source>
</reference>
<accession>A0A1B0EUZ3</accession>
<protein>
    <submittedName>
        <fullName evidence="1 2">Uncharacterized protein</fullName>
    </submittedName>
</protein>
<dbReference type="EMBL" id="GITU01010462">
    <property type="protein sequence ID" value="MBC1179165.1"/>
    <property type="molecule type" value="Transcribed_RNA"/>
</dbReference>
<keyword evidence="3" id="KW-1185">Reference proteome</keyword>
<dbReference type="InterPro" id="IPR036890">
    <property type="entry name" value="HATPase_C_sf"/>
</dbReference>
<dbReference type="Gene3D" id="3.30.565.10">
    <property type="entry name" value="Histidine kinase-like ATPase, C-terminal domain"/>
    <property type="match status" value="1"/>
</dbReference>
<proteinExistence type="predicted"/>
<organism evidence="2 3">
    <name type="scientific">Lutzomyia longipalpis</name>
    <name type="common">Sand fly</name>
    <dbReference type="NCBI Taxonomy" id="7200"/>
    <lineage>
        <taxon>Eukaryota</taxon>
        <taxon>Metazoa</taxon>
        <taxon>Ecdysozoa</taxon>
        <taxon>Arthropoda</taxon>
        <taxon>Hexapoda</taxon>
        <taxon>Insecta</taxon>
        <taxon>Pterygota</taxon>
        <taxon>Neoptera</taxon>
        <taxon>Endopterygota</taxon>
        <taxon>Diptera</taxon>
        <taxon>Nematocera</taxon>
        <taxon>Psychodoidea</taxon>
        <taxon>Psychodidae</taxon>
        <taxon>Lutzomyia</taxon>
        <taxon>Lutzomyia</taxon>
    </lineage>
</organism>